<feature type="domain" description="Dual specificity/tyrosine protein phosphatase N-terminal" evidence="2">
    <location>
        <begin position="158"/>
        <end position="253"/>
    </location>
</feature>
<dbReference type="EMBL" id="HBFK01027562">
    <property type="protein sequence ID" value="CAD8750259.1"/>
    <property type="molecule type" value="Transcribed_RNA"/>
</dbReference>
<evidence type="ECO:0000256" key="1">
    <source>
        <dbReference type="SAM" id="MobiDB-lite"/>
    </source>
</evidence>
<evidence type="ECO:0000313" key="4">
    <source>
        <dbReference type="EMBL" id="CAD8977535.1"/>
    </source>
</evidence>
<dbReference type="SUPFAM" id="SSF52799">
    <property type="entry name" value="(Phosphotyrosine protein) phosphatases II"/>
    <property type="match status" value="1"/>
</dbReference>
<feature type="compositionally biased region" description="Polar residues" evidence="1">
    <location>
        <begin position="435"/>
        <end position="449"/>
    </location>
</feature>
<dbReference type="EMBL" id="HBFX01047483">
    <property type="protein sequence ID" value="CAD8977535.1"/>
    <property type="molecule type" value="Transcribed_RNA"/>
</dbReference>
<proteinExistence type="predicted"/>
<gene>
    <name evidence="4" type="ORF">HAND00432_LOCUS28543</name>
    <name evidence="3" type="ORF">HAND1043_LOCUS16763</name>
</gene>
<name>A0A6U4JNG4_HEMAN</name>
<organism evidence="3">
    <name type="scientific">Hemiselmis andersenii</name>
    <name type="common">Cryptophyte alga</name>
    <dbReference type="NCBI Taxonomy" id="464988"/>
    <lineage>
        <taxon>Eukaryota</taxon>
        <taxon>Cryptophyceae</taxon>
        <taxon>Cryptomonadales</taxon>
        <taxon>Hemiselmidaceae</taxon>
        <taxon>Hemiselmis</taxon>
    </lineage>
</organism>
<protein>
    <recommendedName>
        <fullName evidence="2">Dual specificity/tyrosine protein phosphatase N-terminal domain-containing protein</fullName>
    </recommendedName>
</protein>
<evidence type="ECO:0000313" key="3">
    <source>
        <dbReference type="EMBL" id="CAD8750259.1"/>
    </source>
</evidence>
<feature type="region of interest" description="Disordered" evidence="1">
    <location>
        <begin position="412"/>
        <end position="509"/>
    </location>
</feature>
<feature type="compositionally biased region" description="Polar residues" evidence="1">
    <location>
        <begin position="464"/>
        <end position="474"/>
    </location>
</feature>
<evidence type="ECO:0000259" key="2">
    <source>
        <dbReference type="Pfam" id="PF14671"/>
    </source>
</evidence>
<sequence>MLQTDFFRSRSIDQLGEVLGECVAFGTDSWAEMDSEHQDTASPLGERSDLCDDAAVQIGAARGVEKAKARKERREMHPGGEVHAHMPHLAIPPAVKRISGPPKQWQAGGELFPVIRTRVCLCAYESDLDTFLRERPQMCVFVSPHVEAQMSPGDRQLGFAPASISTIHAFCLDFRAKLADPATLGKPVVIPVDIFDGKSVTNAAFLLAAFLILECEYTVEEAVHPFEQIVPMPYVDYSMGITIFDAIRGLGKAVSKGWVIRAAPAPSSTFCRVCPELAILPRVRLPKPATLHAAGITAVALTGNCAPPGFDEATLRDAGLELHQMLPLQRTEDNILELVVDEHGIVGVVGSQGPALVCIQLILQHNFLSNEAAAYVWMHFQECEKPGIRFMDAELLAVLQFRDPLEVQEDRVQKQALRQSGLSSPKARHPKVESSRSLLSGGKDSSSPVGSARPAKSPLGGVQRSRSPNHSPNRAFSPLRQDKGGNSPLRGLSTPRSAVGSKKNSPLEAVKAHQDILPQSAIAGPRFDRHQLHGEDIVHPDRKPDVAVVDHHYVQRTGARHFPLEVRGGGSPFAIENRSSPHRHRPNS</sequence>
<feature type="region of interest" description="Disordered" evidence="1">
    <location>
        <begin position="560"/>
        <end position="588"/>
    </location>
</feature>
<dbReference type="Gene3D" id="3.90.190.10">
    <property type="entry name" value="Protein tyrosine phosphatase superfamily"/>
    <property type="match status" value="1"/>
</dbReference>
<reference evidence="3" key="1">
    <citation type="submission" date="2021-01" db="EMBL/GenBank/DDBJ databases">
        <authorList>
            <person name="Corre E."/>
            <person name="Pelletier E."/>
            <person name="Niang G."/>
            <person name="Scheremetjew M."/>
            <person name="Finn R."/>
            <person name="Kale V."/>
            <person name="Holt S."/>
            <person name="Cochrane G."/>
            <person name="Meng A."/>
            <person name="Brown T."/>
            <person name="Cohen L."/>
        </authorList>
    </citation>
    <scope>NUCLEOTIDE SEQUENCE</scope>
    <source>
        <strain evidence="3">CCMP441</strain>
        <strain evidence="4">CCMP644</strain>
    </source>
</reference>
<dbReference type="Pfam" id="PF14671">
    <property type="entry name" value="DSPn"/>
    <property type="match status" value="1"/>
</dbReference>
<accession>A0A6U4JNG4</accession>
<dbReference type="InterPro" id="IPR029260">
    <property type="entry name" value="DSPn"/>
</dbReference>
<dbReference type="AlphaFoldDB" id="A0A6U4JNG4"/>
<dbReference type="InterPro" id="IPR029021">
    <property type="entry name" value="Prot-tyrosine_phosphatase-like"/>
</dbReference>